<dbReference type="HOGENOM" id="CLU_2454556_0_0_1"/>
<dbReference type="EMBL" id="KB445576">
    <property type="protein sequence ID" value="EMD91532.1"/>
    <property type="molecule type" value="Genomic_DNA"/>
</dbReference>
<reference evidence="1 2" key="1">
    <citation type="journal article" date="2012" name="PLoS Pathog.">
        <title>Diverse lifestyles and strategies of plant pathogenesis encoded in the genomes of eighteen Dothideomycetes fungi.</title>
        <authorList>
            <person name="Ohm R.A."/>
            <person name="Feau N."/>
            <person name="Henrissat B."/>
            <person name="Schoch C.L."/>
            <person name="Horwitz B.A."/>
            <person name="Barry K.W."/>
            <person name="Condon B.J."/>
            <person name="Copeland A.C."/>
            <person name="Dhillon B."/>
            <person name="Glaser F."/>
            <person name="Hesse C.N."/>
            <person name="Kosti I."/>
            <person name="LaButti K."/>
            <person name="Lindquist E.A."/>
            <person name="Lucas S."/>
            <person name="Salamov A.A."/>
            <person name="Bradshaw R.E."/>
            <person name="Ciuffetti L."/>
            <person name="Hamelin R.C."/>
            <person name="Kema G.H.J."/>
            <person name="Lawrence C."/>
            <person name="Scott J.A."/>
            <person name="Spatafora J.W."/>
            <person name="Turgeon B.G."/>
            <person name="de Wit P.J.G.M."/>
            <person name="Zhong S."/>
            <person name="Goodwin S.B."/>
            <person name="Grigoriev I.V."/>
        </authorList>
    </citation>
    <scope>NUCLEOTIDE SEQUENCE [LARGE SCALE GENOMIC DNA]</scope>
    <source>
        <strain evidence="2">C5 / ATCC 48332 / race O</strain>
    </source>
</reference>
<dbReference type="Proteomes" id="UP000016936">
    <property type="component" value="Unassembled WGS sequence"/>
</dbReference>
<name>M2UUI6_COCH5</name>
<dbReference type="OrthoDB" id="10296931at2759"/>
<proteinExistence type="predicted"/>
<dbReference type="OMA" id="GCEIRAK"/>
<organism evidence="1 2">
    <name type="scientific">Cochliobolus heterostrophus (strain C5 / ATCC 48332 / race O)</name>
    <name type="common">Southern corn leaf blight fungus</name>
    <name type="synonym">Bipolaris maydis</name>
    <dbReference type="NCBI Taxonomy" id="701091"/>
    <lineage>
        <taxon>Eukaryota</taxon>
        <taxon>Fungi</taxon>
        <taxon>Dikarya</taxon>
        <taxon>Ascomycota</taxon>
        <taxon>Pezizomycotina</taxon>
        <taxon>Dothideomycetes</taxon>
        <taxon>Pleosporomycetidae</taxon>
        <taxon>Pleosporales</taxon>
        <taxon>Pleosporineae</taxon>
        <taxon>Pleosporaceae</taxon>
        <taxon>Bipolaris</taxon>
    </lineage>
</organism>
<evidence type="ECO:0000313" key="2">
    <source>
        <dbReference type="Proteomes" id="UP000016936"/>
    </source>
</evidence>
<protein>
    <submittedName>
        <fullName evidence="1">Uncharacterized protein</fullName>
    </submittedName>
</protein>
<accession>M2UUI6</accession>
<evidence type="ECO:0000313" key="1">
    <source>
        <dbReference type="EMBL" id="EMD91532.1"/>
    </source>
</evidence>
<dbReference type="AlphaFoldDB" id="M2UUI6"/>
<keyword evidence="2" id="KW-1185">Reference proteome</keyword>
<sequence>MHVDYGAFRKVQKKIEVLVHYDYMDVEYMCLKCVEAGLYSERRAARRHSTGEATRFATCTFCWHVYLFLFLDNVMYDLHVGCEIRAKEG</sequence>
<reference evidence="2" key="2">
    <citation type="journal article" date="2013" name="PLoS Genet.">
        <title>Comparative genome structure, secondary metabolite, and effector coding capacity across Cochliobolus pathogens.</title>
        <authorList>
            <person name="Condon B.J."/>
            <person name="Leng Y."/>
            <person name="Wu D."/>
            <person name="Bushley K.E."/>
            <person name="Ohm R.A."/>
            <person name="Otillar R."/>
            <person name="Martin J."/>
            <person name="Schackwitz W."/>
            <person name="Grimwood J."/>
            <person name="MohdZainudin N."/>
            <person name="Xue C."/>
            <person name="Wang R."/>
            <person name="Manning V.A."/>
            <person name="Dhillon B."/>
            <person name="Tu Z.J."/>
            <person name="Steffenson B.J."/>
            <person name="Salamov A."/>
            <person name="Sun H."/>
            <person name="Lowry S."/>
            <person name="LaButti K."/>
            <person name="Han J."/>
            <person name="Copeland A."/>
            <person name="Lindquist E."/>
            <person name="Barry K."/>
            <person name="Schmutz J."/>
            <person name="Baker S.E."/>
            <person name="Ciuffetti L.M."/>
            <person name="Grigoriev I.V."/>
            <person name="Zhong S."/>
            <person name="Turgeon B.G."/>
        </authorList>
    </citation>
    <scope>NUCLEOTIDE SEQUENCE [LARGE SCALE GENOMIC DNA]</scope>
    <source>
        <strain evidence="2">C5 / ATCC 48332 / race O</strain>
    </source>
</reference>
<gene>
    <name evidence="1" type="ORF">COCHEDRAFT_1194328</name>
</gene>